<evidence type="ECO:0000256" key="4">
    <source>
        <dbReference type="ARBA" id="ARBA00022833"/>
    </source>
</evidence>
<reference evidence="8" key="1">
    <citation type="submission" date="2013-09" db="EMBL/GenBank/DDBJ databases">
        <title>The Genome Sequence of Anopheles maculatus species B.</title>
        <authorList>
            <consortium name="The Broad Institute Genomics Platform"/>
            <person name="Neafsey D.E."/>
            <person name="Besansky N."/>
            <person name="Howell P."/>
            <person name="Walton C."/>
            <person name="Young S.K."/>
            <person name="Zeng Q."/>
            <person name="Gargeya S."/>
            <person name="Fitzgerald M."/>
            <person name="Haas B."/>
            <person name="Abouelleil A."/>
            <person name="Allen A.W."/>
            <person name="Alvarado L."/>
            <person name="Arachchi H.M."/>
            <person name="Berlin A.M."/>
            <person name="Chapman S.B."/>
            <person name="Gainer-Dewar J."/>
            <person name="Goldberg J."/>
            <person name="Griggs A."/>
            <person name="Gujja S."/>
            <person name="Hansen M."/>
            <person name="Howarth C."/>
            <person name="Imamovic A."/>
            <person name="Ireland A."/>
            <person name="Larimer J."/>
            <person name="McCowan C."/>
            <person name="Murphy C."/>
            <person name="Pearson M."/>
            <person name="Poon T.W."/>
            <person name="Priest M."/>
            <person name="Roberts A."/>
            <person name="Saif S."/>
            <person name="Shea T."/>
            <person name="Sisk P."/>
            <person name="Sykes S."/>
            <person name="Wortman J."/>
            <person name="Nusbaum C."/>
            <person name="Birren B."/>
        </authorList>
    </citation>
    <scope>NUCLEOTIDE SEQUENCE [LARGE SCALE GENOMIC DNA]</scope>
    <source>
        <strain evidence="8">maculatus3</strain>
    </source>
</reference>
<feature type="domain" description="C2H2-type" evidence="6">
    <location>
        <begin position="86"/>
        <end position="109"/>
    </location>
</feature>
<dbReference type="Gene3D" id="3.30.160.60">
    <property type="entry name" value="Classic Zinc Finger"/>
    <property type="match status" value="1"/>
</dbReference>
<keyword evidence="4" id="KW-0862">Zinc</keyword>
<feature type="domain" description="C2H2-type" evidence="6">
    <location>
        <begin position="49"/>
        <end position="70"/>
    </location>
</feature>
<keyword evidence="8" id="KW-1185">Reference proteome</keyword>
<dbReference type="InterPro" id="IPR051968">
    <property type="entry name" value="ZnFinger_Homeobox_TR"/>
</dbReference>
<dbReference type="VEuPathDB" id="VectorBase:AMAM011933"/>
<evidence type="ECO:0000256" key="1">
    <source>
        <dbReference type="ARBA" id="ARBA00004123"/>
    </source>
</evidence>
<organism evidence="7 8">
    <name type="scientific">Anopheles maculatus</name>
    <dbReference type="NCBI Taxonomy" id="74869"/>
    <lineage>
        <taxon>Eukaryota</taxon>
        <taxon>Metazoa</taxon>
        <taxon>Ecdysozoa</taxon>
        <taxon>Arthropoda</taxon>
        <taxon>Hexapoda</taxon>
        <taxon>Insecta</taxon>
        <taxon>Pterygota</taxon>
        <taxon>Neoptera</taxon>
        <taxon>Endopterygota</taxon>
        <taxon>Diptera</taxon>
        <taxon>Nematocera</taxon>
        <taxon>Culicoidea</taxon>
        <taxon>Culicidae</taxon>
        <taxon>Anophelinae</taxon>
        <taxon>Anopheles</taxon>
        <taxon>Anopheles maculatus group</taxon>
    </lineage>
</organism>
<dbReference type="PANTHER" id="PTHR45891">
    <property type="entry name" value="ZINC FINGER HOMEOBOX PROTEIN"/>
    <property type="match status" value="1"/>
</dbReference>
<name>A0A182SRG2_9DIPT</name>
<dbReference type="Pfam" id="PF24056">
    <property type="entry name" value="zf-C2H2_ZFHX3"/>
    <property type="match status" value="1"/>
</dbReference>
<dbReference type="GO" id="GO:0000978">
    <property type="term" value="F:RNA polymerase II cis-regulatory region sequence-specific DNA binding"/>
    <property type="evidence" value="ECO:0007669"/>
    <property type="project" value="TreeGrafter"/>
</dbReference>
<keyword evidence="3" id="KW-0677">Repeat</keyword>
<evidence type="ECO:0000313" key="8">
    <source>
        <dbReference type="Proteomes" id="UP000075901"/>
    </source>
</evidence>
<proteinExistence type="predicted"/>
<evidence type="ECO:0000256" key="2">
    <source>
        <dbReference type="ARBA" id="ARBA00022723"/>
    </source>
</evidence>
<feature type="domain" description="C2H2-type" evidence="6">
    <location>
        <begin position="209"/>
        <end position="233"/>
    </location>
</feature>
<evidence type="ECO:0000313" key="7">
    <source>
        <dbReference type="EnsemblMetazoa" id="AMAM011933-PA"/>
    </source>
</evidence>
<sequence length="374" mass="42379">MFLNQPSPFSGASEPGTDRDYLHHQLDEDKNPLHFDPPIRLSLDPSTYYSCLVCGDFETNNLEELKKHVLKDRTSSAMDTILLAGQECLLCGQKAHDRSELERHLKADHHLRRLELMIHLLEGRDKSATKLRQFVGQELYKKLQLIFPLAEEPKFPYDEMPSVSEISRSPLMLLLEPKTELIERDFGAGANGIDSEQPASSSCPDNVQLKCNCCNFYTTSLEKIGVHSLSEKHIFRRICFDYLLLISSEKTTLANVGVKSEGKCELAERLLLAHQHQPPTDHISRVLLMQMMLLADGAKQQQTSPKANQLMLTCVPCCFKTDHIYYMIHHLKKSCKVEQNINLLGLRNIFKLTAKGYLFFLGRGCGSSTAGLFK</sequence>
<dbReference type="EnsemblMetazoa" id="AMAM011933-RA">
    <property type="protein sequence ID" value="AMAM011933-PA"/>
    <property type="gene ID" value="AMAM011933"/>
</dbReference>
<accession>A0A182SRG2</accession>
<evidence type="ECO:0000256" key="5">
    <source>
        <dbReference type="SAM" id="MobiDB-lite"/>
    </source>
</evidence>
<dbReference type="Proteomes" id="UP000075901">
    <property type="component" value="Unassembled WGS sequence"/>
</dbReference>
<dbReference type="SMART" id="SM00355">
    <property type="entry name" value="ZnF_C2H2"/>
    <property type="match status" value="3"/>
</dbReference>
<dbReference type="GO" id="GO:0005634">
    <property type="term" value="C:nucleus"/>
    <property type="evidence" value="ECO:0007669"/>
    <property type="project" value="UniProtKB-SubCell"/>
</dbReference>
<dbReference type="PANTHER" id="PTHR45891:SF3">
    <property type="entry name" value="ZINC FINGER PROTEIN 2"/>
    <property type="match status" value="1"/>
</dbReference>
<evidence type="ECO:0000259" key="6">
    <source>
        <dbReference type="SMART" id="SM00355"/>
    </source>
</evidence>
<dbReference type="AlphaFoldDB" id="A0A182SRG2"/>
<dbReference type="GO" id="GO:0046872">
    <property type="term" value="F:metal ion binding"/>
    <property type="evidence" value="ECO:0007669"/>
    <property type="project" value="UniProtKB-KW"/>
</dbReference>
<reference evidence="7" key="2">
    <citation type="submission" date="2020-05" db="UniProtKB">
        <authorList>
            <consortium name="EnsemblMetazoa"/>
        </authorList>
    </citation>
    <scope>IDENTIFICATION</scope>
    <source>
        <strain evidence="7">maculatus3</strain>
    </source>
</reference>
<feature type="compositionally biased region" description="Polar residues" evidence="5">
    <location>
        <begin position="1"/>
        <end position="10"/>
    </location>
</feature>
<comment type="subcellular location">
    <subcellularLocation>
        <location evidence="1">Nucleus</location>
    </subcellularLocation>
</comment>
<protein>
    <recommendedName>
        <fullName evidence="6">C2H2-type domain-containing protein</fullName>
    </recommendedName>
</protein>
<dbReference type="GO" id="GO:0000981">
    <property type="term" value="F:DNA-binding transcription factor activity, RNA polymerase II-specific"/>
    <property type="evidence" value="ECO:0007669"/>
    <property type="project" value="TreeGrafter"/>
</dbReference>
<feature type="region of interest" description="Disordered" evidence="5">
    <location>
        <begin position="1"/>
        <end position="22"/>
    </location>
</feature>
<keyword evidence="2" id="KW-0479">Metal-binding</keyword>
<evidence type="ECO:0000256" key="3">
    <source>
        <dbReference type="ARBA" id="ARBA00022737"/>
    </source>
</evidence>
<dbReference type="InterPro" id="IPR013087">
    <property type="entry name" value="Znf_C2H2_type"/>
</dbReference>